<protein>
    <submittedName>
        <fullName evidence="1">Lantibiotic mersacidin</fullName>
    </submittedName>
</protein>
<dbReference type="NCBIfam" id="NF000539">
    <property type="entry name" value="plantaricin"/>
    <property type="match status" value="1"/>
</dbReference>
<proteinExistence type="predicted"/>
<gene>
    <name evidence="1" type="primary">mrsA</name>
    <name evidence="1" type="ORF">EJ065_6371</name>
</gene>
<accession>A0A410S178</accession>
<sequence>MMTQDMIIRAWKDPSFRATLTVEQLAELPASPSGPTMNELNEGDLMDVVGGIQAVSHRNSCGYVCTLTTECGC</sequence>
<evidence type="ECO:0000313" key="2">
    <source>
        <dbReference type="Proteomes" id="UP000288758"/>
    </source>
</evidence>
<dbReference type="EMBL" id="CP034669">
    <property type="protein sequence ID" value="QAT87900.1"/>
    <property type="molecule type" value="Genomic_DNA"/>
</dbReference>
<evidence type="ECO:0000313" key="1">
    <source>
        <dbReference type="EMBL" id="QAT87900.1"/>
    </source>
</evidence>
<dbReference type="GO" id="GO:0042742">
    <property type="term" value="P:defense response to bacterium"/>
    <property type="evidence" value="ECO:0007669"/>
    <property type="project" value="InterPro"/>
</dbReference>
<organism evidence="1 2">
    <name type="scientific">Corallococcus coralloides</name>
    <name type="common">Myxococcus coralloides</name>
    <dbReference type="NCBI Taxonomy" id="184914"/>
    <lineage>
        <taxon>Bacteria</taxon>
        <taxon>Pseudomonadati</taxon>
        <taxon>Myxococcota</taxon>
        <taxon>Myxococcia</taxon>
        <taxon>Myxococcales</taxon>
        <taxon>Cystobacterineae</taxon>
        <taxon>Myxococcaceae</taxon>
        <taxon>Corallococcus</taxon>
    </lineage>
</organism>
<dbReference type="NCBIfam" id="TIGR03898">
    <property type="entry name" value="lanti_MRSA_kill"/>
    <property type="match status" value="1"/>
</dbReference>
<dbReference type="AlphaFoldDB" id="A0A410S178"/>
<dbReference type="InterPro" id="IPR027635">
    <property type="entry name" value="Lantibiotic2_lead_pep_dom"/>
</dbReference>
<dbReference type="RefSeq" id="WP_128799169.1">
    <property type="nucleotide sequence ID" value="NZ_CP034669.1"/>
</dbReference>
<reference evidence="1 2" key="1">
    <citation type="submission" date="2018-12" db="EMBL/GenBank/DDBJ databases">
        <title>Complete Genome Sequence of the Corallopyronin A producing Myxobacterium Corallococcus coralloides B035.</title>
        <authorList>
            <person name="Bouhired S.M."/>
            <person name="Rupp O."/>
            <person name="Blom J."/>
            <person name="Schaeberle T.F."/>
            <person name="Kehraus S."/>
            <person name="Schiefer A."/>
            <person name="Pfarr K."/>
            <person name="Goesmann A."/>
            <person name="Hoerauf A."/>
            <person name="Koenig G.M."/>
        </authorList>
    </citation>
    <scope>NUCLEOTIDE SEQUENCE [LARGE SCALE GENOMIC DNA]</scope>
    <source>
        <strain evidence="1 2">B035</strain>
    </source>
</reference>
<dbReference type="Proteomes" id="UP000288758">
    <property type="component" value="Chromosome"/>
</dbReference>
<name>A0A410S178_CORCK</name>